<dbReference type="InterPro" id="IPR017946">
    <property type="entry name" value="PLC-like_Pdiesterase_TIM-brl"/>
</dbReference>
<reference evidence="1 2" key="1">
    <citation type="submission" date="2016-10" db="EMBL/GenBank/DDBJ databases">
        <title>Comparative genome analysis of multiple Pseudomonas spp. focuses on biocontrol and plant growth promoting traits.</title>
        <authorList>
            <person name="Tao X.-Y."/>
            <person name="Taylor C.G."/>
        </authorList>
    </citation>
    <scope>NUCLEOTIDE SEQUENCE [LARGE SCALE GENOMIC DNA]</scope>
    <source>
        <strain evidence="1 2">94G2</strain>
    </source>
</reference>
<dbReference type="GO" id="GO:0008081">
    <property type="term" value="F:phosphoric diester hydrolase activity"/>
    <property type="evidence" value="ECO:0007669"/>
    <property type="project" value="InterPro"/>
</dbReference>
<dbReference type="SUPFAM" id="SSF51695">
    <property type="entry name" value="PLC-like phosphodiesterases"/>
    <property type="match status" value="1"/>
</dbReference>
<dbReference type="EMBL" id="MOBL01000038">
    <property type="protein sequence ID" value="RON27099.1"/>
    <property type="molecule type" value="Genomic_DNA"/>
</dbReference>
<dbReference type="Proteomes" id="UP000283260">
    <property type="component" value="Unassembled WGS sequence"/>
</dbReference>
<proteinExistence type="predicted"/>
<dbReference type="PANTHER" id="PTHR13593:SF149">
    <property type="entry name" value="PHOSPHATIDYLINOSITOL-SPECIFIC PHOSPHOLIPASE C X DOMAIN CONTAINING, ISOFORM A"/>
    <property type="match status" value="1"/>
</dbReference>
<evidence type="ECO:0000313" key="1">
    <source>
        <dbReference type="EMBL" id="RON27099.1"/>
    </source>
</evidence>
<comment type="caution">
    <text evidence="1">The sequence shown here is derived from an EMBL/GenBank/DDBJ whole genome shotgun (WGS) entry which is preliminary data.</text>
</comment>
<organism evidence="1 2">
    <name type="scientific">Pseudomonas frederiksbergensis</name>
    <dbReference type="NCBI Taxonomy" id="104087"/>
    <lineage>
        <taxon>Bacteria</taxon>
        <taxon>Pseudomonadati</taxon>
        <taxon>Pseudomonadota</taxon>
        <taxon>Gammaproteobacteria</taxon>
        <taxon>Pseudomonadales</taxon>
        <taxon>Pseudomonadaceae</taxon>
        <taxon>Pseudomonas</taxon>
    </lineage>
</organism>
<dbReference type="GO" id="GO:0006629">
    <property type="term" value="P:lipid metabolic process"/>
    <property type="evidence" value="ECO:0007669"/>
    <property type="project" value="InterPro"/>
</dbReference>
<dbReference type="InterPro" id="IPR051057">
    <property type="entry name" value="PI-PLC_domain"/>
</dbReference>
<gene>
    <name evidence="1" type="ORF">BK661_26055</name>
</gene>
<dbReference type="PANTHER" id="PTHR13593">
    <property type="match status" value="1"/>
</dbReference>
<name>A0A423INS9_9PSED</name>
<protein>
    <recommendedName>
        <fullName evidence="3">Phosphatidylinositol diacylglycerol-lyase</fullName>
    </recommendedName>
</protein>
<accession>A0A423INS9</accession>
<sequence length="299" mass="34819">MNNMFDRWMNNTLHIENLRIDELILPGSHDSGYDKKAPNAFLPQEITQDVSPQEQVAAGVRVLDLRVEFYSSKPVGRAHRFQIFHMTSSGRTVSVDILDMVNDFYDTPSTKSARAREIFILDFHEFKNFTPQAHQELCELINSKIGYRSISKDLRHLTLDQLWNQHPGKTVVIAYNHFTQNSDFWPGVEQKWSGDNVMTTQQLKAFMDEVATQYKPSYVLRSIQCAKYVLPFFVPDDFSNKIDTWFESNDENSYIQKFFIINTDWTTRSRIVLNCLHANQFRGRQKNTHNDTQASFSGE</sequence>
<dbReference type="Gene3D" id="3.20.20.190">
    <property type="entry name" value="Phosphatidylinositol (PI) phosphodiesterase"/>
    <property type="match status" value="1"/>
</dbReference>
<evidence type="ECO:0008006" key="3">
    <source>
        <dbReference type="Google" id="ProtNLM"/>
    </source>
</evidence>
<dbReference type="AlphaFoldDB" id="A0A423INS9"/>
<evidence type="ECO:0000313" key="2">
    <source>
        <dbReference type="Proteomes" id="UP000283260"/>
    </source>
</evidence>